<accession>A0ABS3LBZ6</accession>
<evidence type="ECO:0000256" key="1">
    <source>
        <dbReference type="ARBA" id="ARBA00004651"/>
    </source>
</evidence>
<dbReference type="PANTHER" id="PTHR42718:SF46">
    <property type="entry name" value="BLR6921 PROTEIN"/>
    <property type="match status" value="1"/>
</dbReference>
<dbReference type="CDD" id="cd17321">
    <property type="entry name" value="MFS_MMR_MDR_like"/>
    <property type="match status" value="1"/>
</dbReference>
<feature type="transmembrane region" description="Helical" evidence="7">
    <location>
        <begin position="349"/>
        <end position="369"/>
    </location>
</feature>
<dbReference type="PROSITE" id="PS50850">
    <property type="entry name" value="MFS"/>
    <property type="match status" value="1"/>
</dbReference>
<evidence type="ECO:0000256" key="3">
    <source>
        <dbReference type="ARBA" id="ARBA00022475"/>
    </source>
</evidence>
<dbReference type="InterPro" id="IPR036259">
    <property type="entry name" value="MFS_trans_sf"/>
</dbReference>
<dbReference type="EMBL" id="JAFREM010000020">
    <property type="protein sequence ID" value="MBO1307157.1"/>
    <property type="molecule type" value="Genomic_DNA"/>
</dbReference>
<evidence type="ECO:0000256" key="4">
    <source>
        <dbReference type="ARBA" id="ARBA00022692"/>
    </source>
</evidence>
<dbReference type="SUPFAM" id="SSF103473">
    <property type="entry name" value="MFS general substrate transporter"/>
    <property type="match status" value="1"/>
</dbReference>
<feature type="transmembrane region" description="Helical" evidence="7">
    <location>
        <begin position="105"/>
        <end position="127"/>
    </location>
</feature>
<feature type="transmembrane region" description="Helical" evidence="7">
    <location>
        <begin position="390"/>
        <end position="414"/>
    </location>
</feature>
<dbReference type="Proteomes" id="UP000664601">
    <property type="component" value="Unassembled WGS sequence"/>
</dbReference>
<keyword evidence="10" id="KW-1185">Reference proteome</keyword>
<comment type="subcellular location">
    <subcellularLocation>
        <location evidence="1">Cell membrane</location>
        <topology evidence="1">Multi-pass membrane protein</topology>
    </subcellularLocation>
</comment>
<dbReference type="PRINTS" id="PR01036">
    <property type="entry name" value="TCRTETB"/>
</dbReference>
<feature type="transmembrane region" description="Helical" evidence="7">
    <location>
        <begin position="12"/>
        <end position="32"/>
    </location>
</feature>
<keyword evidence="4 7" id="KW-0812">Transmembrane</keyword>
<feature type="transmembrane region" description="Helical" evidence="7">
    <location>
        <begin position="139"/>
        <end position="164"/>
    </location>
</feature>
<dbReference type="InterPro" id="IPR011701">
    <property type="entry name" value="MFS"/>
</dbReference>
<evidence type="ECO:0000256" key="5">
    <source>
        <dbReference type="ARBA" id="ARBA00022989"/>
    </source>
</evidence>
<evidence type="ECO:0000256" key="7">
    <source>
        <dbReference type="SAM" id="Phobius"/>
    </source>
</evidence>
<evidence type="ECO:0000313" key="9">
    <source>
        <dbReference type="EMBL" id="MBO1307157.1"/>
    </source>
</evidence>
<dbReference type="RefSeq" id="WP_207674085.1">
    <property type="nucleotide sequence ID" value="NZ_JAFREM010000020.1"/>
</dbReference>
<feature type="transmembrane region" description="Helical" evidence="7">
    <location>
        <begin position="200"/>
        <end position="218"/>
    </location>
</feature>
<feature type="transmembrane region" description="Helical" evidence="7">
    <location>
        <begin position="325"/>
        <end position="343"/>
    </location>
</feature>
<feature type="domain" description="Major facilitator superfamily (MFS) profile" evidence="8">
    <location>
        <begin position="14"/>
        <end position="447"/>
    </location>
</feature>
<gene>
    <name evidence="9" type="ORF">JZO70_13350</name>
</gene>
<evidence type="ECO:0000259" key="8">
    <source>
        <dbReference type="PROSITE" id="PS50850"/>
    </source>
</evidence>
<dbReference type="PANTHER" id="PTHR42718">
    <property type="entry name" value="MAJOR FACILITATOR SUPERFAMILY MULTIDRUG TRANSPORTER MFSC"/>
    <property type="match status" value="1"/>
</dbReference>
<feature type="transmembrane region" description="Helical" evidence="7">
    <location>
        <begin position="52"/>
        <end position="69"/>
    </location>
</feature>
<organism evidence="9 10">
    <name type="scientific">Candidatus Enterococcus moelleringii</name>
    <dbReference type="NCBI Taxonomy" id="2815325"/>
    <lineage>
        <taxon>Bacteria</taxon>
        <taxon>Bacillati</taxon>
        <taxon>Bacillota</taxon>
        <taxon>Bacilli</taxon>
        <taxon>Lactobacillales</taxon>
        <taxon>Enterococcaceae</taxon>
        <taxon>Enterococcus</taxon>
    </lineage>
</organism>
<feature type="transmembrane region" description="Helical" evidence="7">
    <location>
        <begin position="292"/>
        <end position="313"/>
    </location>
</feature>
<feature type="transmembrane region" description="Helical" evidence="7">
    <location>
        <begin position="420"/>
        <end position="443"/>
    </location>
</feature>
<comment type="caution">
    <text evidence="9">The sequence shown here is derived from an EMBL/GenBank/DDBJ whole genome shotgun (WGS) entry which is preliminary data.</text>
</comment>
<dbReference type="InterPro" id="IPR020846">
    <property type="entry name" value="MFS_dom"/>
</dbReference>
<evidence type="ECO:0000313" key="10">
    <source>
        <dbReference type="Proteomes" id="UP000664601"/>
    </source>
</evidence>
<keyword evidence="3" id="KW-1003">Cell membrane</keyword>
<dbReference type="Gene3D" id="1.20.1720.10">
    <property type="entry name" value="Multidrug resistance protein D"/>
    <property type="match status" value="1"/>
</dbReference>
<reference evidence="9 10" key="1">
    <citation type="submission" date="2021-03" db="EMBL/GenBank/DDBJ databases">
        <title>Enterococcal diversity collection.</title>
        <authorList>
            <person name="Gilmore M.S."/>
            <person name="Schwartzman J."/>
            <person name="Van Tyne D."/>
            <person name="Martin M."/>
            <person name="Earl A.M."/>
            <person name="Manson A.L."/>
            <person name="Straub T."/>
            <person name="Salamzade R."/>
            <person name="Saavedra J."/>
            <person name="Lebreton F."/>
            <person name="Prichula J."/>
            <person name="Schaufler K."/>
            <person name="Gaca A."/>
            <person name="Sgardioli B."/>
            <person name="Wagenaar J."/>
            <person name="Strong T."/>
        </authorList>
    </citation>
    <scope>NUCLEOTIDE SEQUENCE [LARGE SCALE GENOMIC DNA]</scope>
    <source>
        <strain evidence="9 10">669A</strain>
    </source>
</reference>
<feature type="transmembrane region" description="Helical" evidence="7">
    <location>
        <begin position="81"/>
        <end position="99"/>
    </location>
</feature>
<feature type="transmembrane region" description="Helical" evidence="7">
    <location>
        <begin position="170"/>
        <end position="188"/>
    </location>
</feature>
<proteinExistence type="predicted"/>
<keyword evidence="2" id="KW-0813">Transport</keyword>
<name>A0ABS3LBZ6_9ENTE</name>
<protein>
    <submittedName>
        <fullName evidence="9">MFS transporter</fullName>
    </submittedName>
</protein>
<feature type="transmembrane region" description="Helical" evidence="7">
    <location>
        <begin position="260"/>
        <end position="280"/>
    </location>
</feature>
<feature type="transmembrane region" description="Helical" evidence="7">
    <location>
        <begin position="224"/>
        <end position="239"/>
    </location>
</feature>
<dbReference type="Gene3D" id="1.20.1250.20">
    <property type="entry name" value="MFS general substrate transporter like domains"/>
    <property type="match status" value="1"/>
</dbReference>
<evidence type="ECO:0000256" key="6">
    <source>
        <dbReference type="ARBA" id="ARBA00023136"/>
    </source>
</evidence>
<keyword evidence="5 7" id="KW-1133">Transmembrane helix</keyword>
<dbReference type="Pfam" id="PF07690">
    <property type="entry name" value="MFS_1"/>
    <property type="match status" value="1"/>
</dbReference>
<keyword evidence="6 7" id="KW-0472">Membrane</keyword>
<sequence length="449" mass="47452">MENTHTSLKKNGMVLPIILLSYFMILLDNSIIFTGTVKIAQDLGLNQAQLSWVSNAYSLTFGGLLLLGGRSGDIFGRKKMYNIGLIIFAIGSLLVGLAGGSTSIILARAFQGIGSAILAPTTLAILMDNFEGEQRTKAVAAYGATAGIGSSVGLIIGGVLASQFSWRDGFFINVPISLVMIVLSTIFIQERETIEGKIDIVGSVTSVIGMLALVYSIVGESNNLLALVIAVVFIGLFIRQEAKTASPIMPLSLFKNKERLGAYIARFTFLGAMLSLWFLTPQMMQNYLGYSPLTSGLAFFPLSITIFLSSLLVSRLTKRLGNAKLMVIGLVIVTIGFIGLSLFNENSNYWLGIALPMAIAGVGQGFSLSPLTASGIANTTANEAGAASGVVNMVHQIGGSIGLSVVIALSASIADPVEGFHVQMMIATVLIVISLVVAVVFILPQQKSK</sequence>
<evidence type="ECO:0000256" key="2">
    <source>
        <dbReference type="ARBA" id="ARBA00022448"/>
    </source>
</evidence>